<dbReference type="InterPro" id="IPR011009">
    <property type="entry name" value="Kinase-like_dom_sf"/>
</dbReference>
<dbReference type="InterPro" id="IPR000719">
    <property type="entry name" value="Prot_kinase_dom"/>
</dbReference>
<feature type="domain" description="CNH" evidence="8">
    <location>
        <begin position="740"/>
        <end position="1027"/>
    </location>
</feature>
<evidence type="ECO:0000256" key="2">
    <source>
        <dbReference type="ARBA" id="ARBA00012513"/>
    </source>
</evidence>
<feature type="compositionally biased region" description="Acidic residues" evidence="6">
    <location>
        <begin position="201"/>
        <end position="217"/>
    </location>
</feature>
<keyword evidence="10" id="KW-1185">Reference proteome</keyword>
<keyword evidence="3" id="KW-0723">Serine/threonine-protein kinase</keyword>
<reference evidence="9" key="1">
    <citation type="submission" date="2025-08" db="UniProtKB">
        <authorList>
            <consortium name="Ensembl"/>
        </authorList>
    </citation>
    <scope>IDENTIFICATION</scope>
</reference>
<sequence length="1056" mass="122180">MVFLFQDPAGIFELVEVVGNGTYGQVYKVRPMQGERKSDSSVSLGVNVILLLLRNNRSLKVGLSHLHTHKVIHRDIKGQNVLLTENAEVKLVDFGVSAQLDRTVGRRNTFIGTPYWMAPEVIACDENPDSTYDYRSDNWTHGSKKFIDFIEGCLVKSYPSRPSTEQLLKHSFIRDQPTERQVRIQLKDHIDRTRKKRGEKEETEYEYSGSDEEDENRGDERESSSILNVPGESTLRRDFLRLQQENKERSEALKRQQAQLAAQRRDPEEHKRQLLHDRQKRIEEQKEQRRRLEEQQRKEREMVRQQQDKAPHRRLDDMRRDEDRRMAEREQEYKRKQLEEQRQSERLQRQLQQEHAYLVSLQQQQQQQDKKPQMYHYSKNLENNKPTWAREVEERSKLNRQGSPKICTTVSDTNIQSRSESISQSGAAQTPPMQRPVEPQGGQGKMAHLVPLKPYAAPVPRSQSLCDQPTKTMSAFPTQDPSPTPTPRPLHSRELVRQNSDPTSETPAPQTRPMRDDRGPWIRLPEIEQPPKVRQNNHTGFVELIRIGVFHLPVDFFLVSMCQDHGLYPKERAEEQPRPPVKANDYSSSSESSESSEESESGEGAEEESPTDRYETMMCEYFTVVFWFNFSHFSFDVFISPRDADSDSVNTMVVHEEEEGEGGDEERAGGYGDQTMLVQRVGCLCVFLYLVLFVGVVGLGSRFEQLKLEVRKGSMVNVNPTNTRPVSDSPEIRKYKKRFNSEILCAALWGVNLLVGTENGLKLLDRSGQGKVYPLINSRRFQQMDVLEGLNLLITISGKKNKVRVYYLAWLRNKILHNDPEVEKKQGWTTVGEMEGCVHYKVVKYERIKFLVIALKNAVEVYAWAPKPYHKFMAFKSFGDLPHRPLLVDLTVEEGQRLKVIYGSSAGFHAIDVDSGNNYDIYVPVHIQSQVTPHAIVFLPNSDGMEMLLCYEDEGVYVNTYGRIIKDVVLQWGEMPTSVAHICSNQIMGWGEKAIEIRSVETGHLDGVFMHKRAQRLKFLCERNDKVISFHRHTHRHMRHFTQIGLPLFFKKKSRY</sequence>
<evidence type="ECO:0000313" key="9">
    <source>
        <dbReference type="Ensembl" id="ENSSGRP00000091306.1"/>
    </source>
</evidence>
<evidence type="ECO:0000259" key="8">
    <source>
        <dbReference type="PROSITE" id="PS50219"/>
    </source>
</evidence>
<dbReference type="PROSITE" id="PS50011">
    <property type="entry name" value="PROTEIN_KINASE_DOM"/>
    <property type="match status" value="1"/>
</dbReference>
<dbReference type="GO" id="GO:0005524">
    <property type="term" value="F:ATP binding"/>
    <property type="evidence" value="ECO:0007669"/>
    <property type="project" value="InterPro"/>
</dbReference>
<dbReference type="SMART" id="SM00220">
    <property type="entry name" value="S_TKc"/>
    <property type="match status" value="1"/>
</dbReference>
<gene>
    <name evidence="9" type="primary">LOC107599220</name>
</gene>
<evidence type="ECO:0000256" key="5">
    <source>
        <dbReference type="ARBA" id="ARBA00022777"/>
    </source>
</evidence>
<dbReference type="Proteomes" id="UP000472262">
    <property type="component" value="Unassembled WGS sequence"/>
</dbReference>
<dbReference type="Ensembl" id="ENSSGRT00000097187.1">
    <property type="protein sequence ID" value="ENSSGRP00000091306.1"/>
    <property type="gene ID" value="ENSSGRG00000042136.1"/>
</dbReference>
<feature type="region of interest" description="Disordered" evidence="6">
    <location>
        <begin position="247"/>
        <end position="350"/>
    </location>
</feature>
<feature type="region of interest" description="Disordered" evidence="6">
    <location>
        <begin position="570"/>
        <end position="612"/>
    </location>
</feature>
<dbReference type="Pfam" id="PF00069">
    <property type="entry name" value="Pkinase"/>
    <property type="match status" value="1"/>
</dbReference>
<dbReference type="PANTHER" id="PTHR47096:SF1">
    <property type="entry name" value="MISSHAPEN LIKE KINASE 1"/>
    <property type="match status" value="1"/>
</dbReference>
<dbReference type="AlphaFoldDB" id="A0A672RQK2"/>
<feature type="region of interest" description="Disordered" evidence="6">
    <location>
        <begin position="458"/>
        <end position="534"/>
    </location>
</feature>
<protein>
    <recommendedName>
        <fullName evidence="2">non-specific serine/threonine protein kinase</fullName>
        <ecNumber evidence="2">2.7.11.1</ecNumber>
    </recommendedName>
</protein>
<dbReference type="PANTHER" id="PTHR47096">
    <property type="entry name" value="MISSHAPEN LIKE KINASE 1"/>
    <property type="match status" value="1"/>
</dbReference>
<dbReference type="Gene3D" id="1.10.510.10">
    <property type="entry name" value="Transferase(Phosphotransferase) domain 1"/>
    <property type="match status" value="1"/>
</dbReference>
<name>A0A672RQK2_SINGR</name>
<comment type="similarity">
    <text evidence="1">Belongs to the protein kinase superfamily. STE Ser/Thr protein kinase family. STE20 subfamily.</text>
</comment>
<dbReference type="InterPro" id="IPR051700">
    <property type="entry name" value="STE20_Ser-Thr_kinase"/>
</dbReference>
<feature type="domain" description="Protein kinase" evidence="7">
    <location>
        <begin position="1"/>
        <end position="208"/>
    </location>
</feature>
<keyword evidence="5" id="KW-0418">Kinase</keyword>
<dbReference type="GO" id="GO:0004674">
    <property type="term" value="F:protein serine/threonine kinase activity"/>
    <property type="evidence" value="ECO:0007669"/>
    <property type="project" value="UniProtKB-KW"/>
</dbReference>
<evidence type="ECO:0000256" key="3">
    <source>
        <dbReference type="ARBA" id="ARBA00022527"/>
    </source>
</evidence>
<feature type="region of interest" description="Disordered" evidence="6">
    <location>
        <begin position="191"/>
        <end position="232"/>
    </location>
</feature>
<dbReference type="SMART" id="SM00036">
    <property type="entry name" value="CNH"/>
    <property type="match status" value="1"/>
</dbReference>
<feature type="compositionally biased region" description="Polar residues" evidence="6">
    <location>
        <begin position="461"/>
        <end position="479"/>
    </location>
</feature>
<feature type="region of interest" description="Disordered" evidence="6">
    <location>
        <begin position="379"/>
        <end position="445"/>
    </location>
</feature>
<dbReference type="Pfam" id="PF00780">
    <property type="entry name" value="CNH"/>
    <property type="match status" value="1"/>
</dbReference>
<evidence type="ECO:0000259" key="7">
    <source>
        <dbReference type="PROSITE" id="PS50011"/>
    </source>
</evidence>
<dbReference type="PROSITE" id="PS00108">
    <property type="entry name" value="PROTEIN_KINASE_ST"/>
    <property type="match status" value="1"/>
</dbReference>
<proteinExistence type="inferred from homology"/>
<accession>A0A672RQK2</accession>
<feature type="compositionally biased region" description="Acidic residues" evidence="6">
    <location>
        <begin position="594"/>
        <end position="609"/>
    </location>
</feature>
<dbReference type="PROSITE" id="PS50219">
    <property type="entry name" value="CNH"/>
    <property type="match status" value="1"/>
</dbReference>
<keyword evidence="4" id="KW-0808">Transferase</keyword>
<feature type="compositionally biased region" description="Basic and acidic residues" evidence="6">
    <location>
        <begin position="388"/>
        <end position="397"/>
    </location>
</feature>
<evidence type="ECO:0000256" key="4">
    <source>
        <dbReference type="ARBA" id="ARBA00022679"/>
    </source>
</evidence>
<dbReference type="CDD" id="cd22249">
    <property type="entry name" value="UDM1_RNF168_RNF169-like"/>
    <property type="match status" value="1"/>
</dbReference>
<feature type="compositionally biased region" description="Basic and acidic residues" evidence="6">
    <location>
        <begin position="513"/>
        <end position="531"/>
    </location>
</feature>
<reference evidence="9" key="2">
    <citation type="submission" date="2025-09" db="UniProtKB">
        <authorList>
            <consortium name="Ensembl"/>
        </authorList>
    </citation>
    <scope>IDENTIFICATION</scope>
</reference>
<evidence type="ECO:0000256" key="6">
    <source>
        <dbReference type="SAM" id="MobiDB-lite"/>
    </source>
</evidence>
<dbReference type="EC" id="2.7.11.1" evidence="2"/>
<dbReference type="GO" id="GO:0005829">
    <property type="term" value="C:cytosol"/>
    <property type="evidence" value="ECO:0007669"/>
    <property type="project" value="TreeGrafter"/>
</dbReference>
<dbReference type="InterPro" id="IPR008271">
    <property type="entry name" value="Ser/Thr_kinase_AS"/>
</dbReference>
<evidence type="ECO:0000313" key="10">
    <source>
        <dbReference type="Proteomes" id="UP000472262"/>
    </source>
</evidence>
<feature type="compositionally biased region" description="Polar residues" evidence="6">
    <location>
        <begin position="399"/>
        <end position="432"/>
    </location>
</feature>
<organism evidence="9 10">
    <name type="scientific">Sinocyclocheilus grahami</name>
    <name type="common">Dianchi golden-line fish</name>
    <name type="synonym">Barbus grahami</name>
    <dbReference type="NCBI Taxonomy" id="75366"/>
    <lineage>
        <taxon>Eukaryota</taxon>
        <taxon>Metazoa</taxon>
        <taxon>Chordata</taxon>
        <taxon>Craniata</taxon>
        <taxon>Vertebrata</taxon>
        <taxon>Euteleostomi</taxon>
        <taxon>Actinopterygii</taxon>
        <taxon>Neopterygii</taxon>
        <taxon>Teleostei</taxon>
        <taxon>Ostariophysi</taxon>
        <taxon>Cypriniformes</taxon>
        <taxon>Cyprinidae</taxon>
        <taxon>Cyprininae</taxon>
        <taxon>Sinocyclocheilus</taxon>
    </lineage>
</organism>
<dbReference type="InterPro" id="IPR001180">
    <property type="entry name" value="CNH_dom"/>
</dbReference>
<dbReference type="Gene3D" id="3.30.200.20">
    <property type="entry name" value="Phosphorylase Kinase, domain 1"/>
    <property type="match status" value="1"/>
</dbReference>
<feature type="compositionally biased region" description="Polar residues" evidence="6">
    <location>
        <begin position="497"/>
        <end position="509"/>
    </location>
</feature>
<evidence type="ECO:0000256" key="1">
    <source>
        <dbReference type="ARBA" id="ARBA00008874"/>
    </source>
</evidence>
<feature type="compositionally biased region" description="Basic and acidic residues" evidence="6">
    <location>
        <begin position="263"/>
        <end position="348"/>
    </location>
</feature>
<dbReference type="SUPFAM" id="SSF56112">
    <property type="entry name" value="Protein kinase-like (PK-like)"/>
    <property type="match status" value="1"/>
</dbReference>